<evidence type="ECO:0000313" key="2">
    <source>
        <dbReference type="EMBL" id="TNN01839.1"/>
    </source>
</evidence>
<dbReference type="EMBL" id="SWLE01000003">
    <property type="protein sequence ID" value="TNN01839.1"/>
    <property type="molecule type" value="Genomic_DNA"/>
</dbReference>
<comment type="caution">
    <text evidence="2">The sequence shown here is derived from an EMBL/GenBank/DDBJ whole genome shotgun (WGS) entry which is preliminary data.</text>
</comment>
<dbReference type="AlphaFoldDB" id="A0A4Z2CCC3"/>
<feature type="compositionally biased region" description="Polar residues" evidence="1">
    <location>
        <begin position="11"/>
        <end position="23"/>
    </location>
</feature>
<organism evidence="2 3">
    <name type="scientific">Takifugu bimaculatus</name>
    <dbReference type="NCBI Taxonomy" id="433685"/>
    <lineage>
        <taxon>Eukaryota</taxon>
        <taxon>Metazoa</taxon>
        <taxon>Chordata</taxon>
        <taxon>Craniata</taxon>
        <taxon>Vertebrata</taxon>
        <taxon>Euteleostomi</taxon>
        <taxon>Actinopterygii</taxon>
        <taxon>Neopterygii</taxon>
        <taxon>Teleostei</taxon>
        <taxon>Neoteleostei</taxon>
        <taxon>Acanthomorphata</taxon>
        <taxon>Eupercaria</taxon>
        <taxon>Tetraodontiformes</taxon>
        <taxon>Tetradontoidea</taxon>
        <taxon>Tetraodontidae</taxon>
        <taxon>Takifugu</taxon>
    </lineage>
</organism>
<feature type="region of interest" description="Disordered" evidence="1">
    <location>
        <begin position="287"/>
        <end position="374"/>
    </location>
</feature>
<reference evidence="2 3" key="1">
    <citation type="submission" date="2019-04" db="EMBL/GenBank/DDBJ databases">
        <title>The sequence and de novo assembly of Takifugu bimaculatus genome using PacBio and Hi-C technologies.</title>
        <authorList>
            <person name="Xu P."/>
            <person name="Liu B."/>
            <person name="Zhou Z."/>
        </authorList>
    </citation>
    <scope>NUCLEOTIDE SEQUENCE [LARGE SCALE GENOMIC DNA]</scope>
    <source>
        <strain evidence="2">TB-2018</strain>
        <tissue evidence="2">Muscle</tissue>
    </source>
</reference>
<feature type="region of interest" description="Disordered" evidence="1">
    <location>
        <begin position="1"/>
        <end position="46"/>
    </location>
</feature>
<evidence type="ECO:0000313" key="3">
    <source>
        <dbReference type="Proteomes" id="UP000516260"/>
    </source>
</evidence>
<proteinExistence type="predicted"/>
<sequence length="374" mass="40157">MDPLPPPTVLRKSSTSSPSNMMETSIDEGIETEEPDAEEDPPHLLSAYQTARFGQRRHTLSEVTNQPGPSNQGKFFTLGHNPSMGSVDSDMGYDMGSMHSDIGLLEDPPSLSELVSSSTSTQTVTPSPFLSARPPNPAMAALTSQHRETHNRSPISFREGRRASDTSLTQGLVAFRQHLQNLARTKGILELNKVQMLVEHMGSREVAAMSPVGPQHHLHNLLEGEASKQQEDLTLYQGGPHPPLLSRRQSLETQYLTHRLQANVLANSPASCQLFCKEAPSKFRAAAAGTQTKPEEDVPAAVPGYGTAGPFQSDADSRRLLPSGQFSSGARGVSEFSGSRHVSHPPASGPAADHSPGLAALHSHPQPEPSDGTR</sequence>
<protein>
    <submittedName>
        <fullName evidence="2">Uncharacterized protein</fullName>
    </submittedName>
</protein>
<gene>
    <name evidence="2" type="ORF">fugu_011221</name>
</gene>
<name>A0A4Z2CCC3_9TELE</name>
<accession>A0A4Z2CCC3</accession>
<evidence type="ECO:0000256" key="1">
    <source>
        <dbReference type="SAM" id="MobiDB-lite"/>
    </source>
</evidence>
<dbReference type="Proteomes" id="UP000516260">
    <property type="component" value="Chromosome 11"/>
</dbReference>
<keyword evidence="3" id="KW-1185">Reference proteome</keyword>
<feature type="compositionally biased region" description="Acidic residues" evidence="1">
    <location>
        <begin position="25"/>
        <end position="39"/>
    </location>
</feature>